<evidence type="ECO:0000313" key="3">
    <source>
        <dbReference type="EMBL" id="KAG5411252.1"/>
    </source>
</evidence>
<dbReference type="Pfam" id="PF04578">
    <property type="entry name" value="DUF594"/>
    <property type="match status" value="2"/>
</dbReference>
<proteinExistence type="predicted"/>
<name>A0ABQ7NK44_BRACM</name>
<feature type="transmembrane region" description="Helical" evidence="1">
    <location>
        <begin position="47"/>
        <end position="69"/>
    </location>
</feature>
<protein>
    <recommendedName>
        <fullName evidence="2">DUF4220 domain-containing protein</fullName>
    </recommendedName>
</protein>
<comment type="caution">
    <text evidence="3">The sequence shown here is derived from an EMBL/GenBank/DDBJ whole genome shotgun (WGS) entry which is preliminary data.</text>
</comment>
<dbReference type="InterPro" id="IPR025315">
    <property type="entry name" value="DUF4220"/>
</dbReference>
<keyword evidence="4" id="KW-1185">Reference proteome</keyword>
<keyword evidence="1" id="KW-0812">Transmembrane</keyword>
<gene>
    <name evidence="3" type="primary">A02p042300.1_BraROA</name>
    <name evidence="3" type="ORF">IGI04_007571</name>
</gene>
<feature type="transmembrane region" description="Helical" evidence="1">
    <location>
        <begin position="16"/>
        <end position="35"/>
    </location>
</feature>
<sequence>MVNPIPKPIKDIWDEWSIRTTLIFSLSLQTFLIFFAPQRKRTSRKVLLSLIWSAYLLADWAANFAAGQISDSQGDDAEPGEPKNNSKLLAFWVPFLLLHLGGPDTITALALEDNELWLRHLLGLGFQAIATVYVFLQSLPNDLWRPILLVSATGVIKYVERTLALYLASLDKFKDSMIQRPDPGPNYAKLMEEYAAKKVMKMPTQIIKIEEPEKDPKAGAKVKPEDLTELNILQYAYKYFNIFKGLVVDLIFTFQQRAESKRFFSELKPDEALRILEVELNFIYEALYTKAEILHNWIGVIFRFIALGCLIAALRIFQYKDKKDYGDFDVGLTYALLIGGIALDCIALIMFCLSDWTFVRLRKMKDEVDDPDNNFDKFLNWILGARGLKTAKYRCCNANVKTCHDVNNKLNWFDKIIKPILIFMRLKKDEDVEKDRTDKTCHEVLDTFFMVRRWSEYVHAHNLLEYCLWITPKRIHHTKGFIHMSFDWFFAVFRIGVVFEAIGKAIAFCFHSIKQAGHNVYKWFDNKISVLCKNRKWLKEDYIRSWIYWTFVIVHLLGYLIRKFMDFFGIQAQFEEIIFTSSDRVTLDLWEHIFGEVLKKSRFADDSESAMRVSSARGDWSLRDIQGEDRETEKKREKLLRYVMEMDYDQSLLVWHIATELLYQSEPATEESHSDREFSKILSDYMMYLMMMQPTLMSAVVGIGKIRFRDTCEEAKRFFDRRHIEYGDIKKASEAILSVTAPAKAEPIDVKGDRSKSVLFDGSMLAKELKGLKELPEPKELNGLKKVKGEAYMWEVVSKVWVELLSYAATKCGAIEHAAQLSKGGELISFVWLLMAHFGLGDQFQINQGDARAKLVIGKEQTIKNTDWSKDMTNEEAVLKNRERERVERKKPHQERATTMVDVIPEHIKDVWDRWNIRGAIILSLTLQAILICFSPLRKRTPRRLLIMLVWSSYLLADWSANFAVGLISKNQGKELKKDDPPQDKKLMALWAPFLLLHLGGPDTITAFALEDNALWLRHVFGLVFQAIAGVYVVLQSIPNSLWLIILLVFISGTIKYLERTTALYSASLDKFRDSMIQAPDPGPNYAKLMEEYKAKKEARLPTKIILIDEPDKENRPKKLVHPAQASEKRKEKEKSKLTDLEIAQYAYKFFNTFKGLVVNLIFSFRERDESLEIFENLTDPEEALRIIEVELGFLYDALFTKVAVLHTVIGTISRVVASGTLVAAFILFHKKPNKGTEFHPADVVVTYTLFAVGLALDLISILLFLFSDWTCAALSSLKDDPDEVLSPKDQFFNWLLSLRKLSWTMQECNKEGDDKCSKHEVLTTGFFLRRWCGSINVFNFLAYATNAEVARIHDARGKLRRYAWTAFTYPFEKLSFIIQTLGGWVPKLINAVHRRISHKVNETSRKHPWARSTIYPFYFGFLSRIPHFIKFVWDKFSDFFDISDMLDMVYKTLFVHGEPMTKELWAFMFNELKYKSKFGDSPENAKRISLARGQWTLRDNLPEDADRAKLVGYVTNFDYDQSLLMWHIATELCYQQEETIPEGYDKSKHYSNREFSKIISDYVMYLLIMQPGLMSEVAGIGKIRFRDTMAEADKFFHRRHIENVRDVKIASKTILDVSSDIDPMGVKGDRSKSVLFDASRLAKDLRQLEERYGKDKWEILSKVWVELLCYAACHCDSTAHVEQLSRGGELINFVWLLMAHFGLTDQFQINKGDARAKLIIGK</sequence>
<feature type="transmembrane region" description="Helical" evidence="1">
    <location>
        <begin position="148"/>
        <end position="170"/>
    </location>
</feature>
<reference evidence="3 4" key="1">
    <citation type="submission" date="2021-03" db="EMBL/GenBank/DDBJ databases">
        <authorList>
            <person name="King G.J."/>
            <person name="Bancroft I."/>
            <person name="Baten A."/>
            <person name="Bloomfield J."/>
            <person name="Borpatragohain P."/>
            <person name="He Z."/>
            <person name="Irish N."/>
            <person name="Irwin J."/>
            <person name="Liu K."/>
            <person name="Mauleon R.P."/>
            <person name="Moore J."/>
            <person name="Morris R."/>
            <person name="Ostergaard L."/>
            <person name="Wang B."/>
            <person name="Wells R."/>
        </authorList>
    </citation>
    <scope>NUCLEOTIDE SEQUENCE [LARGE SCALE GENOMIC DNA]</scope>
    <source>
        <strain evidence="3">R-o-18</strain>
        <tissue evidence="3">Leaf</tissue>
    </source>
</reference>
<dbReference type="Proteomes" id="UP000823674">
    <property type="component" value="Chromosome A02"/>
</dbReference>
<dbReference type="InterPro" id="IPR007658">
    <property type="entry name" value="DUF594"/>
</dbReference>
<accession>A0ABQ7NK44</accession>
<feature type="transmembrane region" description="Helical" evidence="1">
    <location>
        <begin position="988"/>
        <end position="1009"/>
    </location>
</feature>
<evidence type="ECO:0000313" key="4">
    <source>
        <dbReference type="Proteomes" id="UP000823674"/>
    </source>
</evidence>
<feature type="domain" description="DUF4220" evidence="2">
    <location>
        <begin position="951"/>
        <end position="1344"/>
    </location>
</feature>
<organism evidence="3 4">
    <name type="scientific">Brassica rapa subsp. trilocularis</name>
    <dbReference type="NCBI Taxonomy" id="1813537"/>
    <lineage>
        <taxon>Eukaryota</taxon>
        <taxon>Viridiplantae</taxon>
        <taxon>Streptophyta</taxon>
        <taxon>Embryophyta</taxon>
        <taxon>Tracheophyta</taxon>
        <taxon>Spermatophyta</taxon>
        <taxon>Magnoliopsida</taxon>
        <taxon>eudicotyledons</taxon>
        <taxon>Gunneridae</taxon>
        <taxon>Pentapetalae</taxon>
        <taxon>rosids</taxon>
        <taxon>malvids</taxon>
        <taxon>Brassicales</taxon>
        <taxon>Brassicaceae</taxon>
        <taxon>Brassiceae</taxon>
        <taxon>Brassica</taxon>
    </lineage>
</organism>
<feature type="transmembrane region" description="Helical" evidence="1">
    <location>
        <begin position="89"/>
        <end position="111"/>
    </location>
</feature>
<feature type="transmembrane region" description="Helical" evidence="1">
    <location>
        <begin position="331"/>
        <end position="353"/>
    </location>
</feature>
<evidence type="ECO:0000256" key="1">
    <source>
        <dbReference type="SAM" id="Phobius"/>
    </source>
</evidence>
<dbReference type="PANTHER" id="PTHR31325">
    <property type="entry name" value="OS01G0798800 PROTEIN-RELATED"/>
    <property type="match status" value="1"/>
</dbReference>
<feature type="transmembrane region" description="Helical" evidence="1">
    <location>
        <begin position="1248"/>
        <end position="1267"/>
    </location>
</feature>
<feature type="transmembrane region" description="Helical" evidence="1">
    <location>
        <begin position="1204"/>
        <end position="1228"/>
    </location>
</feature>
<feature type="transmembrane region" description="Helical" evidence="1">
    <location>
        <begin position="543"/>
        <end position="561"/>
    </location>
</feature>
<feature type="transmembrane region" description="Helical" evidence="1">
    <location>
        <begin position="946"/>
        <end position="968"/>
    </location>
</feature>
<feature type="transmembrane region" description="Helical" evidence="1">
    <location>
        <begin position="118"/>
        <end position="136"/>
    </location>
</feature>
<keyword evidence="1" id="KW-0472">Membrane</keyword>
<feature type="domain" description="DUF4220" evidence="2">
    <location>
        <begin position="52"/>
        <end position="466"/>
    </location>
</feature>
<keyword evidence="1" id="KW-1133">Transmembrane helix</keyword>
<dbReference type="EMBL" id="JADBGQ010000002">
    <property type="protein sequence ID" value="KAG5411252.1"/>
    <property type="molecule type" value="Genomic_DNA"/>
</dbReference>
<dbReference type="Pfam" id="PF13968">
    <property type="entry name" value="DUF4220"/>
    <property type="match status" value="2"/>
</dbReference>
<feature type="transmembrane region" description="Helical" evidence="1">
    <location>
        <begin position="300"/>
        <end position="319"/>
    </location>
</feature>
<evidence type="ECO:0000259" key="2">
    <source>
        <dbReference type="Pfam" id="PF13968"/>
    </source>
</evidence>